<feature type="transmembrane region" description="Helical" evidence="1">
    <location>
        <begin position="117"/>
        <end position="135"/>
    </location>
</feature>
<dbReference type="EMBL" id="NHPJ01000085">
    <property type="protein sequence ID" value="OYR56515.1"/>
    <property type="molecule type" value="Genomic_DNA"/>
</dbReference>
<keyword evidence="3" id="KW-1185">Reference proteome</keyword>
<proteinExistence type="predicted"/>
<dbReference type="AlphaFoldDB" id="A0A256IJ02"/>
<accession>A0A256IJ02</accession>
<keyword evidence="1" id="KW-0472">Membrane</keyword>
<evidence type="ECO:0000256" key="1">
    <source>
        <dbReference type="SAM" id="Phobius"/>
    </source>
</evidence>
<feature type="transmembrane region" description="Helical" evidence="1">
    <location>
        <begin position="37"/>
        <end position="57"/>
    </location>
</feature>
<reference evidence="2 3" key="1">
    <citation type="journal article" date="2014" name="Front. Microbiol.">
        <title>Population and genomic analysis of the genus Halorubrum.</title>
        <authorList>
            <person name="Fullmer M.S."/>
            <person name="Soucy S.M."/>
            <person name="Swithers K.S."/>
            <person name="Makkay A.M."/>
            <person name="Wheeler R."/>
            <person name="Ventosa A."/>
            <person name="Gogarten J.P."/>
            <person name="Papke R.T."/>
        </authorList>
    </citation>
    <scope>NUCLEOTIDE SEQUENCE [LARGE SCALE GENOMIC DNA]</scope>
    <source>
        <strain evidence="2 3">Cb34</strain>
    </source>
</reference>
<dbReference type="Proteomes" id="UP000216308">
    <property type="component" value="Unassembled WGS sequence"/>
</dbReference>
<evidence type="ECO:0000313" key="2">
    <source>
        <dbReference type="EMBL" id="OYR56515.1"/>
    </source>
</evidence>
<dbReference type="RefSeq" id="WP_094532050.1">
    <property type="nucleotide sequence ID" value="NZ_NHPJ01000085.1"/>
</dbReference>
<keyword evidence="1" id="KW-1133">Transmembrane helix</keyword>
<gene>
    <name evidence="2" type="ORF">DJ70_08765</name>
</gene>
<name>A0A256IJ02_9EURY</name>
<feature type="transmembrane region" description="Helical" evidence="1">
    <location>
        <begin position="86"/>
        <end position="105"/>
    </location>
</feature>
<protein>
    <submittedName>
        <fullName evidence="2">Uncharacterized protein</fullName>
    </submittedName>
</protein>
<organism evidence="2 3">
    <name type="scientific">Halorubrum halodurans</name>
    <dbReference type="NCBI Taxonomy" id="1383851"/>
    <lineage>
        <taxon>Archaea</taxon>
        <taxon>Methanobacteriati</taxon>
        <taxon>Methanobacteriota</taxon>
        <taxon>Stenosarchaea group</taxon>
        <taxon>Halobacteria</taxon>
        <taxon>Halobacteriales</taxon>
        <taxon>Haloferacaceae</taxon>
        <taxon>Halorubrum</taxon>
    </lineage>
</organism>
<evidence type="ECO:0000313" key="3">
    <source>
        <dbReference type="Proteomes" id="UP000216308"/>
    </source>
</evidence>
<keyword evidence="1" id="KW-0812">Transmembrane</keyword>
<sequence length="156" mass="16379">MRRLVTRSFRAYSALAVTLAGLTALWALDVVAVPIPVVGYGWLGVAVVGTLVAVGMYTAPEATLERDATDERLETFEESTFTGRPLELYIGALAVWAAVSFGWVVGGMSPGGLELVGYGWLAIAFYGAVVVIGLVTTHGDAVATAVDPTETLKTND</sequence>
<dbReference type="OrthoDB" id="330157at2157"/>
<comment type="caution">
    <text evidence="2">The sequence shown here is derived from an EMBL/GenBank/DDBJ whole genome shotgun (WGS) entry which is preliminary data.</text>
</comment>